<evidence type="ECO:0000313" key="4">
    <source>
        <dbReference type="EMBL" id="GLX69462.1"/>
    </source>
</evidence>
<dbReference type="SUPFAM" id="SSF46785">
    <property type="entry name" value="Winged helix' DNA-binding domain"/>
    <property type="match status" value="1"/>
</dbReference>
<evidence type="ECO:0000256" key="2">
    <source>
        <dbReference type="ARBA" id="ARBA00023163"/>
    </source>
</evidence>
<gene>
    <name evidence="4" type="ORF">MU1_38070</name>
</gene>
<keyword evidence="1" id="KW-0805">Transcription regulation</keyword>
<keyword evidence="5" id="KW-1185">Reference proteome</keyword>
<comment type="caution">
    <text evidence="4">The sequence shown here is derived from an EMBL/GenBank/DDBJ whole genome shotgun (WGS) entry which is preliminary data.</text>
</comment>
<dbReference type="InterPro" id="IPR036390">
    <property type="entry name" value="WH_DNA-bd_sf"/>
</dbReference>
<dbReference type="InterPro" id="IPR001034">
    <property type="entry name" value="DeoR_HTH"/>
</dbReference>
<protein>
    <submittedName>
        <fullName evidence="4">DeoR family transcriptional regulator</fullName>
    </submittedName>
</protein>
<dbReference type="SMART" id="SM00420">
    <property type="entry name" value="HTH_DEOR"/>
    <property type="match status" value="1"/>
</dbReference>
<dbReference type="EMBL" id="BSSQ01000015">
    <property type="protein sequence ID" value="GLX69462.1"/>
    <property type="molecule type" value="Genomic_DNA"/>
</dbReference>
<evidence type="ECO:0000259" key="3">
    <source>
        <dbReference type="PROSITE" id="PS51000"/>
    </source>
</evidence>
<dbReference type="PANTHER" id="PTHR30363">
    <property type="entry name" value="HTH-TYPE TRANSCRIPTIONAL REGULATOR SRLR-RELATED"/>
    <property type="match status" value="1"/>
</dbReference>
<dbReference type="RefSeq" id="WP_284240243.1">
    <property type="nucleotide sequence ID" value="NZ_BSSQ01000015.1"/>
</dbReference>
<reference evidence="4 5" key="1">
    <citation type="submission" date="2023-03" db="EMBL/GenBank/DDBJ databases">
        <title>Draft genome sequence of the bacteria which degrade cell wall of Tricholomamatutake.</title>
        <authorList>
            <person name="Konishi Y."/>
            <person name="Fukuta Y."/>
            <person name="Shirasaka N."/>
        </authorList>
    </citation>
    <scope>NUCLEOTIDE SEQUENCE [LARGE SCALE GENOMIC DNA]</scope>
    <source>
        <strain evidence="5">mu1</strain>
    </source>
</reference>
<dbReference type="InterPro" id="IPR014036">
    <property type="entry name" value="DeoR-like_C"/>
</dbReference>
<sequence>MSLVGEERKREILDIINDAGKVQTNDLVKRFGVSSETIRRYLEELESENRLKRVYGGAVKMTLVFEELSHLKREVLRVDEKKRIGRAAAALVEDFDVIVIDDGSTTLQMIPYLLYKKNLTIITNSISGLNMILDYQNKEMFSGDVFFIGGKIDSRHYRISGSLAEKFMDNFYVNKAFLSIDGISLEQGITNFDANRALLVQKMMQKSEQSIVLTDSTKFGVNRMYKIADLGTVHTVVSEEASPEHWAEILEKHQVNWIVAE</sequence>
<dbReference type="SUPFAM" id="SSF100950">
    <property type="entry name" value="NagB/RpiA/CoA transferase-like"/>
    <property type="match status" value="1"/>
</dbReference>
<keyword evidence="2" id="KW-0804">Transcription</keyword>
<dbReference type="Gene3D" id="3.40.50.1360">
    <property type="match status" value="1"/>
</dbReference>
<name>A0ABQ6GFK9_9BACL</name>
<dbReference type="SMART" id="SM01134">
    <property type="entry name" value="DeoRC"/>
    <property type="match status" value="1"/>
</dbReference>
<evidence type="ECO:0000256" key="1">
    <source>
        <dbReference type="ARBA" id="ARBA00023015"/>
    </source>
</evidence>
<accession>A0ABQ6GFK9</accession>
<dbReference type="InterPro" id="IPR036388">
    <property type="entry name" value="WH-like_DNA-bd_sf"/>
</dbReference>
<dbReference type="PROSITE" id="PS51000">
    <property type="entry name" value="HTH_DEOR_2"/>
    <property type="match status" value="1"/>
</dbReference>
<dbReference type="InterPro" id="IPR037171">
    <property type="entry name" value="NagB/RpiA_transferase-like"/>
</dbReference>
<dbReference type="Pfam" id="PF08220">
    <property type="entry name" value="HTH_DeoR"/>
    <property type="match status" value="1"/>
</dbReference>
<dbReference type="PRINTS" id="PR00037">
    <property type="entry name" value="HTHLACR"/>
</dbReference>
<dbReference type="PANTHER" id="PTHR30363:SF44">
    <property type="entry name" value="AGA OPERON TRANSCRIPTIONAL REPRESSOR-RELATED"/>
    <property type="match status" value="1"/>
</dbReference>
<dbReference type="InterPro" id="IPR050313">
    <property type="entry name" value="Carb_Metab_HTH_regulators"/>
</dbReference>
<feature type="domain" description="HTH deoR-type" evidence="3">
    <location>
        <begin position="5"/>
        <end position="60"/>
    </location>
</feature>
<evidence type="ECO:0000313" key="5">
    <source>
        <dbReference type="Proteomes" id="UP001157114"/>
    </source>
</evidence>
<proteinExistence type="predicted"/>
<organism evidence="4 5">
    <name type="scientific">Paenibacillus glycanilyticus</name>
    <dbReference type="NCBI Taxonomy" id="126569"/>
    <lineage>
        <taxon>Bacteria</taxon>
        <taxon>Bacillati</taxon>
        <taxon>Bacillota</taxon>
        <taxon>Bacilli</taxon>
        <taxon>Bacillales</taxon>
        <taxon>Paenibacillaceae</taxon>
        <taxon>Paenibacillus</taxon>
    </lineage>
</organism>
<dbReference type="Proteomes" id="UP001157114">
    <property type="component" value="Unassembled WGS sequence"/>
</dbReference>
<dbReference type="Gene3D" id="1.10.10.10">
    <property type="entry name" value="Winged helix-like DNA-binding domain superfamily/Winged helix DNA-binding domain"/>
    <property type="match status" value="1"/>
</dbReference>
<dbReference type="Pfam" id="PF00455">
    <property type="entry name" value="DeoRC"/>
    <property type="match status" value="1"/>
</dbReference>